<keyword evidence="3" id="KW-0805">Transcription regulation</keyword>
<sequence>MSDNKKKIILVEDDKFLSEMYVVKLTESGFEVDVAADGEEGLNKIKEQKPDLVLLDIVLPKMDGFEVLRNIKNEPGLKNVSVIALTNLGQKEEVEKGLKLGADDYIIKAHFTPTEVVAKAKKVLEKKGL</sequence>
<reference evidence="9" key="1">
    <citation type="submission" date="2017-09" db="EMBL/GenBank/DDBJ databases">
        <title>Depth-based differentiation of microbial function through sediment-hosted aquifers and enrichment of novel symbionts in the deep terrestrial subsurface.</title>
        <authorList>
            <person name="Probst A.J."/>
            <person name="Ladd B."/>
            <person name="Jarett J.K."/>
            <person name="Geller-Mcgrath D.E."/>
            <person name="Sieber C.M.K."/>
            <person name="Emerson J.B."/>
            <person name="Anantharaman K."/>
            <person name="Thomas B.C."/>
            <person name="Malmstrom R."/>
            <person name="Stieglmeier M."/>
            <person name="Klingl A."/>
            <person name="Woyke T."/>
            <person name="Ryan C.M."/>
            <person name="Banfield J.F."/>
        </authorList>
    </citation>
    <scope>NUCLEOTIDE SEQUENCE [LARGE SCALE GENOMIC DNA]</scope>
</reference>
<dbReference type="PROSITE" id="PS50110">
    <property type="entry name" value="RESPONSE_REGULATORY"/>
    <property type="match status" value="1"/>
</dbReference>
<keyword evidence="4" id="KW-0238">DNA-binding</keyword>
<evidence type="ECO:0000313" key="9">
    <source>
        <dbReference type="Proteomes" id="UP000229247"/>
    </source>
</evidence>
<gene>
    <name evidence="8" type="ORF">COS30_00250</name>
</gene>
<evidence type="ECO:0000313" key="8">
    <source>
        <dbReference type="EMBL" id="PIV38776.1"/>
    </source>
</evidence>
<dbReference type="PANTHER" id="PTHR44591">
    <property type="entry name" value="STRESS RESPONSE REGULATOR PROTEIN 1"/>
    <property type="match status" value="1"/>
</dbReference>
<dbReference type="Pfam" id="PF00072">
    <property type="entry name" value="Response_reg"/>
    <property type="match status" value="1"/>
</dbReference>
<evidence type="ECO:0000256" key="1">
    <source>
        <dbReference type="ARBA" id="ARBA00022553"/>
    </source>
</evidence>
<dbReference type="PANTHER" id="PTHR44591:SF3">
    <property type="entry name" value="RESPONSE REGULATORY DOMAIN-CONTAINING PROTEIN"/>
    <property type="match status" value="1"/>
</dbReference>
<evidence type="ECO:0000256" key="4">
    <source>
        <dbReference type="ARBA" id="ARBA00023125"/>
    </source>
</evidence>
<dbReference type="GO" id="GO:0000160">
    <property type="term" value="P:phosphorelay signal transduction system"/>
    <property type="evidence" value="ECO:0007669"/>
    <property type="project" value="UniProtKB-KW"/>
</dbReference>
<evidence type="ECO:0000259" key="7">
    <source>
        <dbReference type="PROSITE" id="PS50110"/>
    </source>
</evidence>
<dbReference type="AlphaFoldDB" id="A0A2M7D6X9"/>
<comment type="caution">
    <text evidence="8">The sequence shown here is derived from an EMBL/GenBank/DDBJ whole genome shotgun (WGS) entry which is preliminary data.</text>
</comment>
<feature type="modified residue" description="4-aspartylphosphate" evidence="6">
    <location>
        <position position="56"/>
    </location>
</feature>
<evidence type="ECO:0000256" key="5">
    <source>
        <dbReference type="ARBA" id="ARBA00023163"/>
    </source>
</evidence>
<evidence type="ECO:0000256" key="3">
    <source>
        <dbReference type="ARBA" id="ARBA00023015"/>
    </source>
</evidence>
<name>A0A2M7D6X9_9BACT</name>
<evidence type="ECO:0000256" key="6">
    <source>
        <dbReference type="PROSITE-ProRule" id="PRU00169"/>
    </source>
</evidence>
<feature type="domain" description="Response regulatory" evidence="7">
    <location>
        <begin position="7"/>
        <end position="123"/>
    </location>
</feature>
<dbReference type="GO" id="GO:0003677">
    <property type="term" value="F:DNA binding"/>
    <property type="evidence" value="ECO:0007669"/>
    <property type="project" value="UniProtKB-KW"/>
</dbReference>
<dbReference type="SUPFAM" id="SSF52172">
    <property type="entry name" value="CheY-like"/>
    <property type="match status" value="1"/>
</dbReference>
<dbReference type="InterPro" id="IPR050595">
    <property type="entry name" value="Bact_response_regulator"/>
</dbReference>
<keyword evidence="2" id="KW-0902">Two-component regulatory system</keyword>
<dbReference type="Gene3D" id="3.40.50.2300">
    <property type="match status" value="1"/>
</dbReference>
<keyword evidence="1 6" id="KW-0597">Phosphoprotein</keyword>
<dbReference type="CDD" id="cd17574">
    <property type="entry name" value="REC_OmpR"/>
    <property type="match status" value="1"/>
</dbReference>
<dbReference type="FunFam" id="3.40.50.2300:FF:000001">
    <property type="entry name" value="DNA-binding response regulator PhoB"/>
    <property type="match status" value="1"/>
</dbReference>
<dbReference type="EMBL" id="PEUE01000006">
    <property type="protein sequence ID" value="PIV38776.1"/>
    <property type="molecule type" value="Genomic_DNA"/>
</dbReference>
<dbReference type="Proteomes" id="UP000229247">
    <property type="component" value="Unassembled WGS sequence"/>
</dbReference>
<dbReference type="SMART" id="SM00448">
    <property type="entry name" value="REC"/>
    <property type="match status" value="1"/>
</dbReference>
<proteinExistence type="predicted"/>
<organism evidence="8 9">
    <name type="scientific">Candidatus Portnoybacteria bacterium CG02_land_8_20_14_3_00_45_8</name>
    <dbReference type="NCBI Taxonomy" id="1974807"/>
    <lineage>
        <taxon>Bacteria</taxon>
        <taxon>Candidatus Portnoyibacteriota</taxon>
    </lineage>
</organism>
<dbReference type="InterPro" id="IPR011006">
    <property type="entry name" value="CheY-like_superfamily"/>
</dbReference>
<evidence type="ECO:0000256" key="2">
    <source>
        <dbReference type="ARBA" id="ARBA00023012"/>
    </source>
</evidence>
<protein>
    <submittedName>
        <fullName evidence="8">Response regulator</fullName>
    </submittedName>
</protein>
<keyword evidence="5" id="KW-0804">Transcription</keyword>
<dbReference type="InterPro" id="IPR001789">
    <property type="entry name" value="Sig_transdc_resp-reg_receiver"/>
</dbReference>
<accession>A0A2M7D6X9</accession>